<dbReference type="PANTHER" id="PTHR21723:SF3">
    <property type="entry name" value="PROTEIN RIC-3"/>
    <property type="match status" value="1"/>
</dbReference>
<dbReference type="InterPro" id="IPR032763">
    <property type="entry name" value="RIC3_N"/>
</dbReference>
<evidence type="ECO:0000259" key="9">
    <source>
        <dbReference type="Pfam" id="PF15361"/>
    </source>
</evidence>
<evidence type="ECO:0000256" key="5">
    <source>
        <dbReference type="ARBA" id="ARBA00022989"/>
    </source>
</evidence>
<keyword evidence="4" id="KW-0256">Endoplasmic reticulum</keyword>
<feature type="region of interest" description="Disordered" evidence="7">
    <location>
        <begin position="292"/>
        <end position="315"/>
    </location>
</feature>
<comment type="subcellular location">
    <subcellularLocation>
        <location evidence="1">Endoplasmic reticulum membrane</location>
    </subcellularLocation>
</comment>
<dbReference type="Pfam" id="PF15361">
    <property type="entry name" value="RIC3"/>
    <property type="match status" value="1"/>
</dbReference>
<feature type="compositionally biased region" description="Basic and acidic residues" evidence="7">
    <location>
        <begin position="615"/>
        <end position="629"/>
    </location>
</feature>
<feature type="compositionally biased region" description="Basic and acidic residues" evidence="7">
    <location>
        <begin position="515"/>
        <end position="527"/>
    </location>
</feature>
<protein>
    <recommendedName>
        <fullName evidence="9">Resistance to inhibitors of cholinesterase protein 3 N-terminal domain-containing protein</fullName>
    </recommendedName>
</protein>
<dbReference type="AlphaFoldDB" id="A0A9P0EWZ0"/>
<keyword evidence="5 8" id="KW-1133">Transmembrane helix</keyword>
<keyword evidence="6 8" id="KW-0472">Membrane</keyword>
<evidence type="ECO:0000256" key="1">
    <source>
        <dbReference type="ARBA" id="ARBA00004586"/>
    </source>
</evidence>
<feature type="compositionally biased region" description="Acidic residues" evidence="7">
    <location>
        <begin position="582"/>
        <end position="614"/>
    </location>
</feature>
<feature type="compositionally biased region" description="Basic and acidic residues" evidence="7">
    <location>
        <begin position="570"/>
        <end position="581"/>
    </location>
</feature>
<proteinExistence type="inferred from homology"/>
<dbReference type="GO" id="GO:0034394">
    <property type="term" value="P:protein localization to cell surface"/>
    <property type="evidence" value="ECO:0007669"/>
    <property type="project" value="TreeGrafter"/>
</dbReference>
<feature type="region of interest" description="Disordered" evidence="7">
    <location>
        <begin position="441"/>
        <end position="463"/>
    </location>
</feature>
<feature type="region of interest" description="Disordered" evidence="7">
    <location>
        <begin position="398"/>
        <end position="429"/>
    </location>
</feature>
<feature type="transmembrane region" description="Helical" evidence="8">
    <location>
        <begin position="248"/>
        <end position="270"/>
    </location>
</feature>
<sequence length="695" mass="78236">MPNVELSTTKTVFILSIVLGCFAILWPKVFYPMFQTSVNQSPSRSFNSEGCCDVIFEKDVNVIKIMMDVCEKILRKSNDFDSKLSLAFQQGKLNKQIIEKCRSEVLEKCNVDISLFLTEKDKIGRGHKHILDEIRTFNSSFCMKYNFGVTPGLLGTPRLMRTFKEVQSKHQRPERLPHMRPELMHPALRERGRAILQSHVPHSHVVPRVENENVSPLPRPGPVPGMRPPMGAAGHVVPPPKTGSTVGILMPMYTICIVVFFVYTMLRILFRKEEERDLKDLPPDPEFRRVVFNEPKAAPTPKANGKPQESSKLGDIEIDLLRKRLEETEAAMERIVKQMVSIPTPYPSAQPEESQVQGNAENKSVQKEDEGLDTKQVEEDIDKGAVKVVNIEMTESLTGGNRWSDSLTPRNRSPSPIPMTNPPVPEPIEIYLTGSVPTESKLLVSQSETHPIPHSPDDSNSDSVVLASKVTLSLIGIDPEAEKLSNLNPSLETEESLESGNESEEEEPASEEELNDIKEAMEAEAKLGSRISSVEFSSSVDTVIEAGHLTEVKQNIDTERTEDEEVESDQDVKDETKLQKEDTDDEEEEDDEDEEEGDDEDEEEDEVEDDEREDESNNLKRTEMEKESVSAETAMNGKVNLSEKNQAKVENPESSESEESEEESEGSEELEESEESEEVEAETNSIRQRNRHAHR</sequence>
<dbReference type="InterPro" id="IPR026160">
    <property type="entry name" value="Ric3"/>
</dbReference>
<dbReference type="EMBL" id="OU963862">
    <property type="protein sequence ID" value="CAH0382365.1"/>
    <property type="molecule type" value="Genomic_DNA"/>
</dbReference>
<feature type="domain" description="Resistance to inhibitors of cholinesterase protein 3 N-terminal" evidence="9">
    <location>
        <begin position="202"/>
        <end position="337"/>
    </location>
</feature>
<keyword evidence="3 8" id="KW-0812">Transmembrane</keyword>
<feature type="compositionally biased region" description="Polar residues" evidence="7">
    <location>
        <begin position="398"/>
        <end position="414"/>
    </location>
</feature>
<evidence type="ECO:0000313" key="10">
    <source>
        <dbReference type="EMBL" id="CAH0382365.1"/>
    </source>
</evidence>
<feature type="transmembrane region" description="Helical" evidence="8">
    <location>
        <begin position="12"/>
        <end position="34"/>
    </location>
</feature>
<feature type="region of interest" description="Disordered" evidence="7">
    <location>
        <begin position="477"/>
        <end position="695"/>
    </location>
</feature>
<evidence type="ECO:0000256" key="7">
    <source>
        <dbReference type="SAM" id="MobiDB-lite"/>
    </source>
</evidence>
<reference evidence="10" key="1">
    <citation type="submission" date="2021-12" db="EMBL/GenBank/DDBJ databases">
        <authorList>
            <person name="King R."/>
        </authorList>
    </citation>
    <scope>NUCLEOTIDE SEQUENCE</scope>
</reference>
<dbReference type="GO" id="GO:0043005">
    <property type="term" value="C:neuron projection"/>
    <property type="evidence" value="ECO:0007669"/>
    <property type="project" value="TreeGrafter"/>
</dbReference>
<feature type="compositionally biased region" description="Low complexity" evidence="7">
    <location>
        <begin position="529"/>
        <end position="539"/>
    </location>
</feature>
<evidence type="ECO:0000256" key="3">
    <source>
        <dbReference type="ARBA" id="ARBA00022692"/>
    </source>
</evidence>
<accession>A0A9P0EWZ0</accession>
<feature type="compositionally biased region" description="Pro residues" evidence="7">
    <location>
        <begin position="415"/>
        <end position="426"/>
    </location>
</feature>
<comment type="similarity">
    <text evidence="2">Belongs to the ric-3 family.</text>
</comment>
<feature type="compositionally biased region" description="Acidic residues" evidence="7">
    <location>
        <begin position="492"/>
        <end position="514"/>
    </location>
</feature>
<keyword evidence="11" id="KW-1185">Reference proteome</keyword>
<feature type="region of interest" description="Disordered" evidence="7">
    <location>
        <begin position="342"/>
        <end position="378"/>
    </location>
</feature>
<evidence type="ECO:0000256" key="6">
    <source>
        <dbReference type="ARBA" id="ARBA00023136"/>
    </source>
</evidence>
<dbReference type="Proteomes" id="UP001152759">
    <property type="component" value="Chromosome 1"/>
</dbReference>
<evidence type="ECO:0000256" key="4">
    <source>
        <dbReference type="ARBA" id="ARBA00022824"/>
    </source>
</evidence>
<evidence type="ECO:0000256" key="8">
    <source>
        <dbReference type="SAM" id="Phobius"/>
    </source>
</evidence>
<dbReference type="GO" id="GO:0005789">
    <property type="term" value="C:endoplasmic reticulum membrane"/>
    <property type="evidence" value="ECO:0007669"/>
    <property type="project" value="UniProtKB-SubCell"/>
</dbReference>
<feature type="compositionally biased region" description="Acidic residues" evidence="7">
    <location>
        <begin position="560"/>
        <end position="569"/>
    </location>
</feature>
<feature type="compositionally biased region" description="Polar residues" evidence="7">
    <location>
        <begin position="351"/>
        <end position="363"/>
    </location>
</feature>
<dbReference type="GO" id="GO:0007271">
    <property type="term" value="P:synaptic transmission, cholinergic"/>
    <property type="evidence" value="ECO:0007669"/>
    <property type="project" value="TreeGrafter"/>
</dbReference>
<organism evidence="10 11">
    <name type="scientific">Bemisia tabaci</name>
    <name type="common">Sweetpotato whitefly</name>
    <name type="synonym">Aleurodes tabaci</name>
    <dbReference type="NCBI Taxonomy" id="7038"/>
    <lineage>
        <taxon>Eukaryota</taxon>
        <taxon>Metazoa</taxon>
        <taxon>Ecdysozoa</taxon>
        <taxon>Arthropoda</taxon>
        <taxon>Hexapoda</taxon>
        <taxon>Insecta</taxon>
        <taxon>Pterygota</taxon>
        <taxon>Neoptera</taxon>
        <taxon>Paraneoptera</taxon>
        <taxon>Hemiptera</taxon>
        <taxon>Sternorrhyncha</taxon>
        <taxon>Aleyrodoidea</taxon>
        <taxon>Aleyrodidae</taxon>
        <taxon>Aleyrodinae</taxon>
        <taxon>Bemisia</taxon>
    </lineage>
</organism>
<evidence type="ECO:0000256" key="2">
    <source>
        <dbReference type="ARBA" id="ARBA00008538"/>
    </source>
</evidence>
<evidence type="ECO:0000313" key="11">
    <source>
        <dbReference type="Proteomes" id="UP001152759"/>
    </source>
</evidence>
<feature type="compositionally biased region" description="Acidic residues" evidence="7">
    <location>
        <begin position="653"/>
        <end position="681"/>
    </location>
</feature>
<dbReference type="GO" id="GO:0045202">
    <property type="term" value="C:synapse"/>
    <property type="evidence" value="ECO:0007669"/>
    <property type="project" value="GOC"/>
</dbReference>
<name>A0A9P0EWZ0_BEMTA</name>
<dbReference type="GO" id="GO:0043025">
    <property type="term" value="C:neuronal cell body"/>
    <property type="evidence" value="ECO:0007669"/>
    <property type="project" value="TreeGrafter"/>
</dbReference>
<feature type="compositionally biased region" description="Basic and acidic residues" evidence="7">
    <location>
        <begin position="364"/>
        <end position="378"/>
    </location>
</feature>
<gene>
    <name evidence="10" type="ORF">BEMITA_LOCUS1913</name>
</gene>
<feature type="compositionally biased region" description="Basic and acidic residues" evidence="7">
    <location>
        <begin position="548"/>
        <end position="559"/>
    </location>
</feature>
<dbReference type="PANTHER" id="PTHR21723">
    <property type="entry name" value="RESISTANCE TO INHIBITORS OF CHOLINESTERASE PROTEIN 3 RIC3"/>
    <property type="match status" value="1"/>
</dbReference>